<sequence>MTPLAENTILVSEVLFQQTVLKKSDSGSCPVEIPSVHSHEQRTRLLSADTSLLFVVADYKLFANSSDVAATYRARREPIEENSSCRVRIEL</sequence>
<dbReference type="Proteomes" id="UP000887013">
    <property type="component" value="Unassembled WGS sequence"/>
</dbReference>
<proteinExistence type="predicted"/>
<keyword evidence="2" id="KW-1185">Reference proteome</keyword>
<reference evidence="1" key="1">
    <citation type="submission" date="2020-08" db="EMBL/GenBank/DDBJ databases">
        <title>Multicomponent nature underlies the extraordinary mechanical properties of spider dragline silk.</title>
        <authorList>
            <person name="Kono N."/>
            <person name="Nakamura H."/>
            <person name="Mori M."/>
            <person name="Yoshida Y."/>
            <person name="Ohtoshi R."/>
            <person name="Malay A.D."/>
            <person name="Moran D.A.P."/>
            <person name="Tomita M."/>
            <person name="Numata K."/>
            <person name="Arakawa K."/>
        </authorList>
    </citation>
    <scope>NUCLEOTIDE SEQUENCE</scope>
</reference>
<dbReference type="EMBL" id="BMAW01058750">
    <property type="protein sequence ID" value="GFT17823.1"/>
    <property type="molecule type" value="Genomic_DNA"/>
</dbReference>
<organism evidence="1 2">
    <name type="scientific">Nephila pilipes</name>
    <name type="common">Giant wood spider</name>
    <name type="synonym">Nephila maculata</name>
    <dbReference type="NCBI Taxonomy" id="299642"/>
    <lineage>
        <taxon>Eukaryota</taxon>
        <taxon>Metazoa</taxon>
        <taxon>Ecdysozoa</taxon>
        <taxon>Arthropoda</taxon>
        <taxon>Chelicerata</taxon>
        <taxon>Arachnida</taxon>
        <taxon>Araneae</taxon>
        <taxon>Araneomorphae</taxon>
        <taxon>Entelegynae</taxon>
        <taxon>Araneoidea</taxon>
        <taxon>Nephilidae</taxon>
        <taxon>Nephila</taxon>
    </lineage>
</organism>
<gene>
    <name evidence="1" type="ORF">NPIL_150621</name>
</gene>
<protein>
    <submittedName>
        <fullName evidence="1">Uncharacterized protein</fullName>
    </submittedName>
</protein>
<accession>A0A8X6NJ25</accession>
<evidence type="ECO:0000313" key="1">
    <source>
        <dbReference type="EMBL" id="GFT17823.1"/>
    </source>
</evidence>
<name>A0A8X6NJ25_NEPPI</name>
<comment type="caution">
    <text evidence="1">The sequence shown here is derived from an EMBL/GenBank/DDBJ whole genome shotgun (WGS) entry which is preliminary data.</text>
</comment>
<evidence type="ECO:0000313" key="2">
    <source>
        <dbReference type="Proteomes" id="UP000887013"/>
    </source>
</evidence>
<dbReference type="AlphaFoldDB" id="A0A8X6NJ25"/>